<proteinExistence type="predicted"/>
<organism evidence="2 3">
    <name type="scientific">Forsythia ovata</name>
    <dbReference type="NCBI Taxonomy" id="205694"/>
    <lineage>
        <taxon>Eukaryota</taxon>
        <taxon>Viridiplantae</taxon>
        <taxon>Streptophyta</taxon>
        <taxon>Embryophyta</taxon>
        <taxon>Tracheophyta</taxon>
        <taxon>Spermatophyta</taxon>
        <taxon>Magnoliopsida</taxon>
        <taxon>eudicotyledons</taxon>
        <taxon>Gunneridae</taxon>
        <taxon>Pentapetalae</taxon>
        <taxon>asterids</taxon>
        <taxon>lamiids</taxon>
        <taxon>Lamiales</taxon>
        <taxon>Oleaceae</taxon>
        <taxon>Forsythieae</taxon>
        <taxon>Forsythia</taxon>
    </lineage>
</organism>
<dbReference type="Proteomes" id="UP001604277">
    <property type="component" value="Unassembled WGS sequence"/>
</dbReference>
<name>A0ABD1TQR7_9LAMI</name>
<dbReference type="PANTHER" id="PTHR21426">
    <property type="entry name" value="EXOCYST COMPLEX COMPONENT 8"/>
    <property type="match status" value="1"/>
</dbReference>
<keyword evidence="1" id="KW-0813">Transport</keyword>
<reference evidence="3" key="1">
    <citation type="submission" date="2024-07" db="EMBL/GenBank/DDBJ databases">
        <title>Two chromosome-level genome assemblies of Korean endemic species Abeliophyllum distichum and Forsythia ovata (Oleaceae).</title>
        <authorList>
            <person name="Jang H."/>
        </authorList>
    </citation>
    <scope>NUCLEOTIDE SEQUENCE [LARGE SCALE GENOMIC DNA]</scope>
</reference>
<dbReference type="PANTHER" id="PTHR21426:SF2">
    <property type="entry name" value="EXOCYST COMPLEX COMPONENT EXO84C"/>
    <property type="match status" value="1"/>
</dbReference>
<accession>A0ABD1TQR7</accession>
<protein>
    <submittedName>
        <fullName evidence="2">Exocyst complex component EXO84C</fullName>
    </submittedName>
</protein>
<evidence type="ECO:0000313" key="2">
    <source>
        <dbReference type="EMBL" id="KAL2515047.1"/>
    </source>
</evidence>
<keyword evidence="3" id="KW-1185">Reference proteome</keyword>
<sequence>MHHVLRRFPLYLQLVYVFKFASPLSTFATSSDTMFVDYGMRFIFVVKEIVEQLTHLFILYFGGNILMMIAQLFDKYVDFLIKALTGPSEDDNLTELKEPVPYKAETDSQQFALLGTAFTITEELLPMILKIRVVNFRIHWTNSEIISVDNMF</sequence>
<evidence type="ECO:0000256" key="1">
    <source>
        <dbReference type="ARBA" id="ARBA00022448"/>
    </source>
</evidence>
<dbReference type="InterPro" id="IPR033961">
    <property type="entry name" value="Exo84"/>
</dbReference>
<evidence type="ECO:0000313" key="3">
    <source>
        <dbReference type="Proteomes" id="UP001604277"/>
    </source>
</evidence>
<dbReference type="EMBL" id="JBFOLJ010000008">
    <property type="protein sequence ID" value="KAL2515047.1"/>
    <property type="molecule type" value="Genomic_DNA"/>
</dbReference>
<comment type="caution">
    <text evidence="2">The sequence shown here is derived from an EMBL/GenBank/DDBJ whole genome shotgun (WGS) entry which is preliminary data.</text>
</comment>
<gene>
    <name evidence="2" type="ORF">Fot_29018</name>
</gene>
<dbReference type="AlphaFoldDB" id="A0ABD1TQR7"/>